<feature type="transmembrane region" description="Helical" evidence="6">
    <location>
        <begin position="441"/>
        <end position="460"/>
    </location>
</feature>
<dbReference type="PANTHER" id="PTHR30618:SF2">
    <property type="entry name" value="ALLANTOIN PERMEASE-RELATED"/>
    <property type="match status" value="1"/>
</dbReference>
<keyword evidence="3 6" id="KW-0812">Transmembrane</keyword>
<keyword evidence="4 6" id="KW-1133">Transmembrane helix</keyword>
<evidence type="ECO:0000256" key="6">
    <source>
        <dbReference type="SAM" id="Phobius"/>
    </source>
</evidence>
<evidence type="ECO:0000256" key="4">
    <source>
        <dbReference type="ARBA" id="ARBA00022989"/>
    </source>
</evidence>
<evidence type="ECO:0000313" key="8">
    <source>
        <dbReference type="Proteomes" id="UP000016933"/>
    </source>
</evidence>
<proteinExistence type="inferred from homology"/>
<name>N1Q0Z1_DOTSN</name>
<dbReference type="PANTHER" id="PTHR30618">
    <property type="entry name" value="NCS1 FAMILY PURINE/PYRIMIDINE TRANSPORTER"/>
    <property type="match status" value="1"/>
</dbReference>
<dbReference type="Proteomes" id="UP000016933">
    <property type="component" value="Unassembled WGS sequence"/>
</dbReference>
<dbReference type="EMBL" id="KB446535">
    <property type="protein sequence ID" value="EME49347.1"/>
    <property type="molecule type" value="Genomic_DNA"/>
</dbReference>
<dbReference type="GO" id="GO:0015205">
    <property type="term" value="F:nucleobase transmembrane transporter activity"/>
    <property type="evidence" value="ECO:0007669"/>
    <property type="project" value="TreeGrafter"/>
</dbReference>
<evidence type="ECO:0000313" key="7">
    <source>
        <dbReference type="EMBL" id="EME49347.1"/>
    </source>
</evidence>
<evidence type="ECO:0000256" key="1">
    <source>
        <dbReference type="ARBA" id="ARBA00004141"/>
    </source>
</evidence>
<gene>
    <name evidence="7" type="ORF">DOTSEDRAFT_84761</name>
</gene>
<feature type="transmembrane region" description="Helical" evidence="6">
    <location>
        <begin position="294"/>
        <end position="316"/>
    </location>
</feature>
<keyword evidence="5 6" id="KW-0472">Membrane</keyword>
<feature type="transmembrane region" description="Helical" evidence="6">
    <location>
        <begin position="414"/>
        <end position="434"/>
    </location>
</feature>
<comment type="subcellular location">
    <subcellularLocation>
        <location evidence="1">Membrane</location>
        <topology evidence="1">Multi-pass membrane protein</topology>
    </subcellularLocation>
</comment>
<dbReference type="InterPro" id="IPR045225">
    <property type="entry name" value="Uracil/uridine/allantoin_perm"/>
</dbReference>
<dbReference type="AlphaFoldDB" id="N1Q0Z1"/>
<feature type="transmembrane region" description="Helical" evidence="6">
    <location>
        <begin position="142"/>
        <end position="162"/>
    </location>
</feature>
<accession>N1Q0Z1</accession>
<feature type="transmembrane region" description="Helical" evidence="6">
    <location>
        <begin position="114"/>
        <end position="135"/>
    </location>
</feature>
<reference evidence="7 8" key="2">
    <citation type="journal article" date="2012" name="PLoS Pathog.">
        <title>Diverse lifestyles and strategies of plant pathogenesis encoded in the genomes of eighteen Dothideomycetes fungi.</title>
        <authorList>
            <person name="Ohm R.A."/>
            <person name="Feau N."/>
            <person name="Henrissat B."/>
            <person name="Schoch C.L."/>
            <person name="Horwitz B.A."/>
            <person name="Barry K.W."/>
            <person name="Condon B.J."/>
            <person name="Copeland A.C."/>
            <person name="Dhillon B."/>
            <person name="Glaser F."/>
            <person name="Hesse C.N."/>
            <person name="Kosti I."/>
            <person name="LaButti K."/>
            <person name="Lindquist E.A."/>
            <person name="Lucas S."/>
            <person name="Salamov A.A."/>
            <person name="Bradshaw R.E."/>
            <person name="Ciuffetti L."/>
            <person name="Hamelin R.C."/>
            <person name="Kema G.H.J."/>
            <person name="Lawrence C."/>
            <person name="Scott J.A."/>
            <person name="Spatafora J.W."/>
            <person name="Turgeon B.G."/>
            <person name="de Wit P.J.G.M."/>
            <person name="Zhong S."/>
            <person name="Goodwin S.B."/>
            <person name="Grigoriev I.V."/>
        </authorList>
    </citation>
    <scope>NUCLEOTIDE SEQUENCE [LARGE SCALE GENOMIC DNA]</scope>
    <source>
        <strain evidence="8">NZE10 / CBS 128990</strain>
    </source>
</reference>
<reference evidence="8" key="1">
    <citation type="journal article" date="2012" name="PLoS Genet.">
        <title>The genomes of the fungal plant pathogens Cladosporium fulvum and Dothistroma septosporum reveal adaptation to different hosts and lifestyles but also signatures of common ancestry.</title>
        <authorList>
            <person name="de Wit P.J.G.M."/>
            <person name="van der Burgt A."/>
            <person name="Oekmen B."/>
            <person name="Stergiopoulos I."/>
            <person name="Abd-Elsalam K.A."/>
            <person name="Aerts A.L."/>
            <person name="Bahkali A.H."/>
            <person name="Beenen H.G."/>
            <person name="Chettri P."/>
            <person name="Cox M.P."/>
            <person name="Datema E."/>
            <person name="de Vries R.P."/>
            <person name="Dhillon B."/>
            <person name="Ganley A.R."/>
            <person name="Griffiths S.A."/>
            <person name="Guo Y."/>
            <person name="Hamelin R.C."/>
            <person name="Henrissat B."/>
            <person name="Kabir M.S."/>
            <person name="Jashni M.K."/>
            <person name="Kema G."/>
            <person name="Klaubauf S."/>
            <person name="Lapidus A."/>
            <person name="Levasseur A."/>
            <person name="Lindquist E."/>
            <person name="Mehrabi R."/>
            <person name="Ohm R.A."/>
            <person name="Owen T.J."/>
            <person name="Salamov A."/>
            <person name="Schwelm A."/>
            <person name="Schijlen E."/>
            <person name="Sun H."/>
            <person name="van den Burg H.A."/>
            <person name="van Ham R.C.H.J."/>
            <person name="Zhang S."/>
            <person name="Goodwin S.B."/>
            <person name="Grigoriev I.V."/>
            <person name="Collemare J."/>
            <person name="Bradshaw R.E."/>
        </authorList>
    </citation>
    <scope>NUCLEOTIDE SEQUENCE [LARGE SCALE GENOMIC DNA]</scope>
    <source>
        <strain evidence="8">NZE10 / CBS 128990</strain>
    </source>
</reference>
<dbReference type="Gene3D" id="1.10.4160.10">
    <property type="entry name" value="Hydantoin permease"/>
    <property type="match status" value="1"/>
</dbReference>
<comment type="similarity">
    <text evidence="2">Belongs to the purine-cytosine permease (2.A.39) family.</text>
</comment>
<evidence type="ECO:0000256" key="3">
    <source>
        <dbReference type="ARBA" id="ARBA00022692"/>
    </source>
</evidence>
<sequence length="486" mass="52992">MNAQMVVASLISLSKRRIAAPEVQRPITGITPQISFIPASLERIAVDNELGLTNAQLMLANEDLRPVEPERRLWVSHNFVAFWITDSFNINTFNPSRCSRWIISCSNILDGLSWWQSWLCIWIGYSIAACFVGLTGRIEAKYHISFSVIGSSGFGTWVQGWIGGTRVYLMVRSIRPSWNSCDTNGGNNSMPVSSGTNARNFMGFFLFWAGATPFLWFPVHRLRHLVTVKAYLIPTAVIRANGLGPIVEQRSALTSSELGWTAVKGIMSAVANFATLVVNDEDITRFARKPRDALWAQLLTIPTGFAITSSIGIIAASSSNVNFGETTWSLLTLLLKFLGKPGVNGGTRFGVFAIGAAYTLAQLGINIAANSISASRDLTASLPRWIKINRGSYVCVIIDLVMCPWNFLKDSNSFTTYLSAYSVFLSSTAGIICCDTAWRAYAAYIAGFSITVVGFAAAVGTPMPAGATNIYSLDFFCGFLVADVVH</sequence>
<dbReference type="Pfam" id="PF02133">
    <property type="entry name" value="Transp_cyt_pur"/>
    <property type="match status" value="2"/>
</dbReference>
<feature type="transmembrane region" description="Helical" evidence="6">
    <location>
        <begin position="390"/>
        <end position="408"/>
    </location>
</feature>
<evidence type="ECO:0000256" key="5">
    <source>
        <dbReference type="ARBA" id="ARBA00023136"/>
    </source>
</evidence>
<evidence type="ECO:0000256" key="2">
    <source>
        <dbReference type="ARBA" id="ARBA00008974"/>
    </source>
</evidence>
<dbReference type="GO" id="GO:0005886">
    <property type="term" value="C:plasma membrane"/>
    <property type="evidence" value="ECO:0007669"/>
    <property type="project" value="TreeGrafter"/>
</dbReference>
<dbReference type="OMA" id="GWNWRAV"/>
<dbReference type="OrthoDB" id="1055148at2759"/>
<dbReference type="eggNOG" id="KOG2466">
    <property type="taxonomic scope" value="Eukaryota"/>
</dbReference>
<dbReference type="HOGENOM" id="CLU_021555_2_0_1"/>
<dbReference type="InterPro" id="IPR001248">
    <property type="entry name" value="Pur-cyt_permease"/>
</dbReference>
<feature type="transmembrane region" description="Helical" evidence="6">
    <location>
        <begin position="349"/>
        <end position="369"/>
    </location>
</feature>
<feature type="transmembrane region" description="Helical" evidence="6">
    <location>
        <begin position="201"/>
        <end position="219"/>
    </location>
</feature>
<keyword evidence="8" id="KW-1185">Reference proteome</keyword>
<organism evidence="7 8">
    <name type="scientific">Dothistroma septosporum (strain NZE10 / CBS 128990)</name>
    <name type="common">Red band needle blight fungus</name>
    <name type="synonym">Mycosphaerella pini</name>
    <dbReference type="NCBI Taxonomy" id="675120"/>
    <lineage>
        <taxon>Eukaryota</taxon>
        <taxon>Fungi</taxon>
        <taxon>Dikarya</taxon>
        <taxon>Ascomycota</taxon>
        <taxon>Pezizomycotina</taxon>
        <taxon>Dothideomycetes</taxon>
        <taxon>Dothideomycetidae</taxon>
        <taxon>Mycosphaerellales</taxon>
        <taxon>Mycosphaerellaceae</taxon>
        <taxon>Dothistroma</taxon>
    </lineage>
</organism>
<protein>
    <submittedName>
        <fullName evidence="7">Uncharacterized protein</fullName>
    </submittedName>
</protein>